<dbReference type="PANTHER" id="PTHR33877:SF1">
    <property type="entry name" value="TYPE IV METHYL-DIRECTED RESTRICTION ENZYME ECOKMCRA"/>
    <property type="match status" value="1"/>
</dbReference>
<gene>
    <name evidence="2" type="ORF">HWQ67_09330</name>
</gene>
<proteinExistence type="predicted"/>
<evidence type="ECO:0000313" key="3">
    <source>
        <dbReference type="Proteomes" id="UP001196980"/>
    </source>
</evidence>
<dbReference type="Gene3D" id="1.10.30.50">
    <property type="match status" value="1"/>
</dbReference>
<dbReference type="RefSeq" id="WP_218252415.1">
    <property type="nucleotide sequence ID" value="NZ_JABXWD010000150.1"/>
</dbReference>
<dbReference type="InterPro" id="IPR052892">
    <property type="entry name" value="NA-targeting_endonuclease"/>
</dbReference>
<evidence type="ECO:0000259" key="1">
    <source>
        <dbReference type="SMART" id="SM00507"/>
    </source>
</evidence>
<feature type="domain" description="HNH nuclease" evidence="1">
    <location>
        <begin position="28"/>
        <end position="79"/>
    </location>
</feature>
<dbReference type="Proteomes" id="UP001196980">
    <property type="component" value="Unassembled WGS sequence"/>
</dbReference>
<name>A0ABS6RZN6_9BACT</name>
<dbReference type="CDD" id="cd00085">
    <property type="entry name" value="HNHc"/>
    <property type="match status" value="1"/>
</dbReference>
<organism evidence="2 3">
    <name type="scientific">Candidatus Magnetobacterium casense</name>
    <dbReference type="NCBI Taxonomy" id="1455061"/>
    <lineage>
        <taxon>Bacteria</taxon>
        <taxon>Pseudomonadati</taxon>
        <taxon>Nitrospirota</taxon>
        <taxon>Thermodesulfovibrionia</taxon>
        <taxon>Thermodesulfovibrionales</taxon>
        <taxon>Candidatus Magnetobacteriaceae</taxon>
        <taxon>Candidatus Magnetobacterium</taxon>
    </lineage>
</organism>
<comment type="caution">
    <text evidence="2">The sequence shown here is derived from an EMBL/GenBank/DDBJ whole genome shotgun (WGS) entry which is preliminary data.</text>
</comment>
<keyword evidence="2" id="KW-0378">Hydrolase</keyword>
<accession>A0ABS6RZN6</accession>
<dbReference type="SMART" id="SM00507">
    <property type="entry name" value="HNHc"/>
    <property type="match status" value="1"/>
</dbReference>
<protein>
    <submittedName>
        <fullName evidence="2">HNH endonuclease</fullName>
    </submittedName>
</protein>
<sequence length="104" mass="11949">MSRSTFFHISDEYVKQHRAKARQLRKTTWWRRKCQRGICHYCNGTFSPSDITMDHIIPLSQGGTSIKSNIVAACKSCNTKKQHTLPWQWTPYMDSLKEGGDGGD</sequence>
<keyword evidence="2" id="KW-0255">Endonuclease</keyword>
<dbReference type="InterPro" id="IPR003615">
    <property type="entry name" value="HNH_nuc"/>
</dbReference>
<reference evidence="2 3" key="1">
    <citation type="journal article" date="2020" name="J Geophys Res Biogeosci">
        <title>Magnetotaxis as an Adaptation to Enable Bacterial Shuttling of Microbial Sulfur and Sulfur Cycling Across Aquatic Oxic#Anoxic Interfaces.</title>
        <authorList>
            <person name="Li J."/>
            <person name="Liu P."/>
            <person name="Wang J."/>
            <person name="Roberts A.P."/>
            <person name="Pan Y."/>
        </authorList>
    </citation>
    <scope>NUCLEOTIDE SEQUENCE [LARGE SCALE GENOMIC DNA]</scope>
    <source>
        <strain evidence="2 3">MYR-1_YQ</strain>
    </source>
</reference>
<keyword evidence="2" id="KW-0540">Nuclease</keyword>
<dbReference type="Pfam" id="PF01844">
    <property type="entry name" value="HNH"/>
    <property type="match status" value="1"/>
</dbReference>
<dbReference type="PANTHER" id="PTHR33877">
    <property type="entry name" value="SLL1193 PROTEIN"/>
    <property type="match status" value="1"/>
</dbReference>
<evidence type="ECO:0000313" key="2">
    <source>
        <dbReference type="EMBL" id="MBV6341785.1"/>
    </source>
</evidence>
<dbReference type="EMBL" id="JABXWD010000150">
    <property type="protein sequence ID" value="MBV6341785.1"/>
    <property type="molecule type" value="Genomic_DNA"/>
</dbReference>
<keyword evidence="3" id="KW-1185">Reference proteome</keyword>
<dbReference type="GO" id="GO:0004519">
    <property type="term" value="F:endonuclease activity"/>
    <property type="evidence" value="ECO:0007669"/>
    <property type="project" value="UniProtKB-KW"/>
</dbReference>
<dbReference type="InterPro" id="IPR002711">
    <property type="entry name" value="HNH"/>
</dbReference>